<evidence type="ECO:0000313" key="6">
    <source>
        <dbReference type="EMBL" id="ORZ09449.1"/>
    </source>
</evidence>
<dbReference type="InterPro" id="IPR045379">
    <property type="entry name" value="Crinkler_N"/>
</dbReference>
<proteinExistence type="predicted"/>
<keyword evidence="3" id="KW-0964">Secreted</keyword>
<feature type="domain" description="Crinkler effector protein N-terminal" evidence="5">
    <location>
        <begin position="170"/>
        <end position="211"/>
    </location>
</feature>
<reference evidence="6 7" key="1">
    <citation type="submission" date="2016-07" db="EMBL/GenBank/DDBJ databases">
        <title>Pervasive Adenine N6-methylation of Active Genes in Fungi.</title>
        <authorList>
            <consortium name="DOE Joint Genome Institute"/>
            <person name="Mondo S.J."/>
            <person name="Dannebaum R.O."/>
            <person name="Kuo R.C."/>
            <person name="Labutti K."/>
            <person name="Haridas S."/>
            <person name="Kuo A."/>
            <person name="Salamov A."/>
            <person name="Ahrendt S.R."/>
            <person name="Lipzen A."/>
            <person name="Sullivan W."/>
            <person name="Andreopoulos W.B."/>
            <person name="Clum A."/>
            <person name="Lindquist E."/>
            <person name="Daum C."/>
            <person name="Ramamoorthy G.K."/>
            <person name="Gryganskyi A."/>
            <person name="Culley D."/>
            <person name="Magnuson J.K."/>
            <person name="James T.Y."/>
            <person name="O'Malley M.A."/>
            <person name="Stajich J.E."/>
            <person name="Spatafora J.W."/>
            <person name="Visel A."/>
            <person name="Grigoriev I.V."/>
        </authorList>
    </citation>
    <scope>NUCLEOTIDE SEQUENCE [LARGE SCALE GENOMIC DNA]</scope>
    <source>
        <strain evidence="6 7">NRRL 3116</strain>
    </source>
</reference>
<dbReference type="OrthoDB" id="5978526at2759"/>
<dbReference type="InParanoid" id="A0A1Y2GFN9"/>
<name>A0A1Y2GFN9_9FUNG</name>
<dbReference type="EMBL" id="MCFF01000034">
    <property type="protein sequence ID" value="ORZ09449.1"/>
    <property type="molecule type" value="Genomic_DNA"/>
</dbReference>
<organism evidence="6 7">
    <name type="scientific">Lobosporangium transversale</name>
    <dbReference type="NCBI Taxonomy" id="64571"/>
    <lineage>
        <taxon>Eukaryota</taxon>
        <taxon>Fungi</taxon>
        <taxon>Fungi incertae sedis</taxon>
        <taxon>Mucoromycota</taxon>
        <taxon>Mortierellomycotina</taxon>
        <taxon>Mortierellomycetes</taxon>
        <taxon>Mortierellales</taxon>
        <taxon>Mortierellaceae</taxon>
        <taxon>Lobosporangium</taxon>
    </lineage>
</organism>
<feature type="region of interest" description="Disordered" evidence="4">
    <location>
        <begin position="125"/>
        <end position="163"/>
    </location>
</feature>
<dbReference type="AlphaFoldDB" id="A0A1Y2GFN9"/>
<feature type="compositionally biased region" description="Polar residues" evidence="4">
    <location>
        <begin position="145"/>
        <end position="155"/>
    </location>
</feature>
<evidence type="ECO:0000256" key="1">
    <source>
        <dbReference type="ARBA" id="ARBA00004340"/>
    </source>
</evidence>
<evidence type="ECO:0000256" key="4">
    <source>
        <dbReference type="SAM" id="MobiDB-lite"/>
    </source>
</evidence>
<comment type="subcellular location">
    <subcellularLocation>
        <location evidence="1">Host cell</location>
    </subcellularLocation>
    <subcellularLocation>
        <location evidence="2">Secreted</location>
    </subcellularLocation>
</comment>
<evidence type="ECO:0000256" key="3">
    <source>
        <dbReference type="ARBA" id="ARBA00022525"/>
    </source>
</evidence>
<dbReference type="Proteomes" id="UP000193648">
    <property type="component" value="Unassembled WGS sequence"/>
</dbReference>
<sequence>MATNYHSHGFKYQSFLTPDRIIIDLRGPYDGRIHGLITMWTSSLHEVLEERTWTENGQSLVIYGDPIAARTILSTSLMPGDESSGDSEEYLRTVRDIAAARKGSWSPGVSSRGNRHDWVQQRLSQGLQSTKEQEKVNKSAKGPISKSSTTDNQSPAKPKNNESTEPFKLSFYCIVEEQSEPFPGDILANQTIDDLKKAIKAEKPGLDHVAACNN</sequence>
<dbReference type="GO" id="GO:0005576">
    <property type="term" value="C:extracellular region"/>
    <property type="evidence" value="ECO:0007669"/>
    <property type="project" value="UniProtKB-SubCell"/>
</dbReference>
<evidence type="ECO:0000259" key="5">
    <source>
        <dbReference type="Pfam" id="PF20147"/>
    </source>
</evidence>
<dbReference type="RefSeq" id="XP_021878902.1">
    <property type="nucleotide sequence ID" value="XM_022029006.1"/>
</dbReference>
<evidence type="ECO:0000313" key="7">
    <source>
        <dbReference type="Proteomes" id="UP000193648"/>
    </source>
</evidence>
<dbReference type="GeneID" id="33570849"/>
<keyword evidence="7" id="KW-1185">Reference proteome</keyword>
<comment type="caution">
    <text evidence="6">The sequence shown here is derived from an EMBL/GenBank/DDBJ whole genome shotgun (WGS) entry which is preliminary data.</text>
</comment>
<gene>
    <name evidence="6" type="ORF">BCR41DRAFT_398884</name>
</gene>
<protein>
    <recommendedName>
        <fullName evidence="5">Crinkler effector protein N-terminal domain-containing protein</fullName>
    </recommendedName>
</protein>
<dbReference type="GO" id="GO:0043657">
    <property type="term" value="C:host cell"/>
    <property type="evidence" value="ECO:0007669"/>
    <property type="project" value="UniProtKB-SubCell"/>
</dbReference>
<evidence type="ECO:0000256" key="2">
    <source>
        <dbReference type="ARBA" id="ARBA00004613"/>
    </source>
</evidence>
<dbReference type="Pfam" id="PF20147">
    <property type="entry name" value="Crinkler"/>
    <property type="match status" value="1"/>
</dbReference>
<accession>A0A1Y2GFN9</accession>